<dbReference type="PANTHER" id="PTHR47364">
    <property type="entry name" value="CYSTEINE PROTEINASE INHIBITOR 5"/>
    <property type="match status" value="1"/>
</dbReference>
<feature type="non-terminal residue" evidence="3">
    <location>
        <position position="106"/>
    </location>
</feature>
<protein>
    <recommendedName>
        <fullName evidence="2">Cystatin domain-containing protein</fullName>
    </recommendedName>
</protein>
<dbReference type="CDD" id="cd00042">
    <property type="entry name" value="CY"/>
    <property type="match status" value="1"/>
</dbReference>
<dbReference type="SMART" id="SM00043">
    <property type="entry name" value="CY"/>
    <property type="match status" value="1"/>
</dbReference>
<feature type="domain" description="Cystatin" evidence="2">
    <location>
        <begin position="1"/>
        <end position="88"/>
    </location>
</feature>
<dbReference type="InterPro" id="IPR046350">
    <property type="entry name" value="Cystatin_sf"/>
</dbReference>
<dbReference type="Gene3D" id="3.10.450.10">
    <property type="match status" value="1"/>
</dbReference>
<evidence type="ECO:0000256" key="1">
    <source>
        <dbReference type="ARBA" id="ARBA00009403"/>
    </source>
</evidence>
<comment type="similarity">
    <text evidence="1">Belongs to the cystatin family.</text>
</comment>
<organism evidence="3">
    <name type="scientific">Clastoptera arizonana</name>
    <name type="common">Arizona spittle bug</name>
    <dbReference type="NCBI Taxonomy" id="38151"/>
    <lineage>
        <taxon>Eukaryota</taxon>
        <taxon>Metazoa</taxon>
        <taxon>Ecdysozoa</taxon>
        <taxon>Arthropoda</taxon>
        <taxon>Hexapoda</taxon>
        <taxon>Insecta</taxon>
        <taxon>Pterygota</taxon>
        <taxon>Neoptera</taxon>
        <taxon>Paraneoptera</taxon>
        <taxon>Hemiptera</taxon>
        <taxon>Auchenorrhyncha</taxon>
        <taxon>Cercopoidea</taxon>
        <taxon>Clastopteridae</taxon>
        <taxon>Clastoptera</taxon>
    </lineage>
</organism>
<gene>
    <name evidence="3" type="ORF">g.24956</name>
</gene>
<proteinExistence type="inferred from homology"/>
<dbReference type="InterPro" id="IPR000010">
    <property type="entry name" value="Cystatin_dom"/>
</dbReference>
<reference evidence="3" key="1">
    <citation type="submission" date="2015-12" db="EMBL/GenBank/DDBJ databases">
        <title>De novo transcriptome assembly of four potential Pierce s Disease insect vectors from Arizona vineyards.</title>
        <authorList>
            <person name="Tassone E.E."/>
        </authorList>
    </citation>
    <scope>NUCLEOTIDE SEQUENCE</scope>
</reference>
<name>A0A1B6D697_9HEMI</name>
<dbReference type="PROSITE" id="PS00287">
    <property type="entry name" value="CYSTATIN"/>
    <property type="match status" value="1"/>
</dbReference>
<evidence type="ECO:0000259" key="2">
    <source>
        <dbReference type="SMART" id="SM00043"/>
    </source>
</evidence>
<accession>A0A1B6D697</accession>
<dbReference type="AlphaFoldDB" id="A0A1B6D697"/>
<dbReference type="EMBL" id="GEDC01016084">
    <property type="protein sequence ID" value="JAS21214.1"/>
    <property type="molecule type" value="Transcribed_RNA"/>
</dbReference>
<sequence>GGYKDQDVNDPSIKKIADFSIVKIGERLNSPNVKYTQIISAQTQVVSGINYKLKLRVLDDSKASHICEVVVYDQSWTNTREVSKIECNADNRKKRDVLVGGYSDQD</sequence>
<dbReference type="GO" id="GO:0004869">
    <property type="term" value="F:cysteine-type endopeptidase inhibitor activity"/>
    <property type="evidence" value="ECO:0007669"/>
    <property type="project" value="InterPro"/>
</dbReference>
<dbReference type="PANTHER" id="PTHR47364:SF2">
    <property type="entry name" value="CYSTEINE PROTEINASE INHIBITOR 5"/>
    <property type="match status" value="1"/>
</dbReference>
<evidence type="ECO:0000313" key="3">
    <source>
        <dbReference type="EMBL" id="JAS21214.1"/>
    </source>
</evidence>
<dbReference type="InterPro" id="IPR018073">
    <property type="entry name" value="Prot_inh_cystat_CS"/>
</dbReference>
<dbReference type="Pfam" id="PF16845">
    <property type="entry name" value="SQAPI"/>
    <property type="match status" value="1"/>
</dbReference>
<feature type="non-terminal residue" evidence="3">
    <location>
        <position position="1"/>
    </location>
</feature>
<dbReference type="SUPFAM" id="SSF54403">
    <property type="entry name" value="Cystatin/monellin"/>
    <property type="match status" value="1"/>
</dbReference>